<proteinExistence type="predicted"/>
<feature type="region of interest" description="Disordered" evidence="6">
    <location>
        <begin position="150"/>
        <end position="187"/>
    </location>
</feature>
<dbReference type="SMART" id="SM01401">
    <property type="entry name" value="Sds3"/>
    <property type="match status" value="1"/>
</dbReference>
<dbReference type="Proteomes" id="UP000694846">
    <property type="component" value="Unplaced"/>
</dbReference>
<comment type="subcellular location">
    <subcellularLocation>
        <location evidence="1">Nucleus</location>
    </subcellularLocation>
</comment>
<keyword evidence="2" id="KW-0678">Repressor</keyword>
<feature type="region of interest" description="Disordered" evidence="6">
    <location>
        <begin position="235"/>
        <end position="269"/>
    </location>
</feature>
<reference evidence="8" key="1">
    <citation type="submission" date="2025-08" db="UniProtKB">
        <authorList>
            <consortium name="RefSeq"/>
        </authorList>
    </citation>
    <scope>IDENTIFICATION</scope>
    <source>
        <tissue evidence="8">Whole body</tissue>
    </source>
</reference>
<dbReference type="Pfam" id="PF08598">
    <property type="entry name" value="Sds3"/>
    <property type="match status" value="1"/>
</dbReference>
<dbReference type="OrthoDB" id="70376at2759"/>
<evidence type="ECO:0000256" key="5">
    <source>
        <dbReference type="ARBA" id="ARBA00023242"/>
    </source>
</evidence>
<accession>A0A8B8FWK5</accession>
<dbReference type="PANTHER" id="PTHR21964">
    <property type="entry name" value="BREAST CANCER METASTASIS-SUPPRESSOR 1"/>
    <property type="match status" value="1"/>
</dbReference>
<evidence type="ECO:0000256" key="2">
    <source>
        <dbReference type="ARBA" id="ARBA00022491"/>
    </source>
</evidence>
<name>A0A8B8FWK5_9HEMI</name>
<feature type="compositionally biased region" description="Polar residues" evidence="6">
    <location>
        <begin position="243"/>
        <end position="252"/>
    </location>
</feature>
<protein>
    <submittedName>
        <fullName evidence="8">Sin3 histone deacetylase corepressor complex component SDS3</fullName>
    </submittedName>
</protein>
<evidence type="ECO:0000256" key="6">
    <source>
        <dbReference type="SAM" id="MobiDB-lite"/>
    </source>
</evidence>
<dbReference type="GeneID" id="112686698"/>
<feature type="region of interest" description="Disordered" evidence="6">
    <location>
        <begin position="1"/>
        <end position="47"/>
    </location>
</feature>
<dbReference type="GO" id="GO:0005654">
    <property type="term" value="C:nucleoplasm"/>
    <property type="evidence" value="ECO:0007669"/>
    <property type="project" value="UniProtKB-ARBA"/>
</dbReference>
<sequence>MSFPDNDDMSPSSTFSMDDDENGSVKMENKDLTDSDEEGKENREKHTEIQEQVYQDKLAGIQKQLQQLREGTHIEYVKQLKKLDLQQKNQLMMNNLWRDCLLDAIEREFIRERRLAHKEFEDRSAELTENLIAELNERKKAIEHDNLNMELSPDSADQKPAMTRKLRRRPNDPVVPAPQEKRRKPPPVSNIYYQLQEHEIEMDVKAIQESIASIPSTSTTATATVKTRETVNSTSIRKPGFLPSSSASTGNMSPKICPNSDTEGSSAIPDTRIEDGKLLFEKRWYHRGQPVFVEGRQMAKFPAVISAIGNETIWVKKTLDNSKFRINLSYLSKGKMSIKRRAAV</sequence>
<evidence type="ECO:0000313" key="8">
    <source>
        <dbReference type="RefSeq" id="XP_025414893.1"/>
    </source>
</evidence>
<organism evidence="7 8">
    <name type="scientific">Sipha flava</name>
    <name type="common">yellow sugarcane aphid</name>
    <dbReference type="NCBI Taxonomy" id="143950"/>
    <lineage>
        <taxon>Eukaryota</taxon>
        <taxon>Metazoa</taxon>
        <taxon>Ecdysozoa</taxon>
        <taxon>Arthropoda</taxon>
        <taxon>Hexapoda</taxon>
        <taxon>Insecta</taxon>
        <taxon>Pterygota</taxon>
        <taxon>Neoptera</taxon>
        <taxon>Paraneoptera</taxon>
        <taxon>Hemiptera</taxon>
        <taxon>Sternorrhyncha</taxon>
        <taxon>Aphidomorpha</taxon>
        <taxon>Aphidoidea</taxon>
        <taxon>Aphididae</taxon>
        <taxon>Sipha</taxon>
    </lineage>
</organism>
<evidence type="ECO:0000256" key="3">
    <source>
        <dbReference type="ARBA" id="ARBA00023015"/>
    </source>
</evidence>
<dbReference type="InterPro" id="IPR013907">
    <property type="entry name" value="Sds3"/>
</dbReference>
<keyword evidence="5" id="KW-0539">Nucleus</keyword>
<gene>
    <name evidence="8" type="primary">LOC112686698</name>
</gene>
<dbReference type="GO" id="GO:0010468">
    <property type="term" value="P:regulation of gene expression"/>
    <property type="evidence" value="ECO:0007669"/>
    <property type="project" value="UniProtKB-ARBA"/>
</dbReference>
<keyword evidence="3" id="KW-0805">Transcription regulation</keyword>
<dbReference type="AlphaFoldDB" id="A0A8B8FWK5"/>
<evidence type="ECO:0000256" key="4">
    <source>
        <dbReference type="ARBA" id="ARBA00023163"/>
    </source>
</evidence>
<evidence type="ECO:0000256" key="1">
    <source>
        <dbReference type="ARBA" id="ARBA00004123"/>
    </source>
</evidence>
<dbReference type="RefSeq" id="XP_025414893.1">
    <property type="nucleotide sequence ID" value="XM_025559108.1"/>
</dbReference>
<keyword evidence="7" id="KW-1185">Reference proteome</keyword>
<keyword evidence="4" id="KW-0804">Transcription</keyword>
<evidence type="ECO:0000313" key="7">
    <source>
        <dbReference type="Proteomes" id="UP000694846"/>
    </source>
</evidence>